<dbReference type="InterPro" id="IPR001033">
    <property type="entry name" value="Alpha_catenin"/>
</dbReference>
<keyword evidence="20" id="KW-1185">Reference proteome</keyword>
<dbReference type="InterPro" id="IPR011333">
    <property type="entry name" value="SKP1/BTB/POZ_sf"/>
</dbReference>
<feature type="transmembrane region" description="Helical" evidence="16">
    <location>
        <begin position="90"/>
        <end position="114"/>
    </location>
</feature>
<feature type="compositionally biased region" description="Basic and acidic residues" evidence="15">
    <location>
        <begin position="2645"/>
        <end position="2655"/>
    </location>
</feature>
<dbReference type="InterPro" id="IPR000210">
    <property type="entry name" value="BTB/POZ_dom"/>
</dbReference>
<dbReference type="Pfam" id="PF00005">
    <property type="entry name" value="ABC_tran"/>
    <property type="match status" value="1"/>
</dbReference>
<dbReference type="PROSITE" id="PS00211">
    <property type="entry name" value="ABC_TRANSPORTER_1"/>
    <property type="match status" value="1"/>
</dbReference>
<keyword evidence="12 16" id="KW-1133">Transmembrane helix</keyword>
<dbReference type="GO" id="GO:0016477">
    <property type="term" value="P:cell migration"/>
    <property type="evidence" value="ECO:0007669"/>
    <property type="project" value="TreeGrafter"/>
</dbReference>
<feature type="domain" description="ABC transporter" evidence="18">
    <location>
        <begin position="241"/>
        <end position="481"/>
    </location>
</feature>
<feature type="region of interest" description="Disordered" evidence="15">
    <location>
        <begin position="2617"/>
        <end position="2744"/>
    </location>
</feature>
<evidence type="ECO:0000313" key="20">
    <source>
        <dbReference type="Proteomes" id="UP000030764"/>
    </source>
</evidence>
<feature type="compositionally biased region" description="Low complexity" evidence="15">
    <location>
        <begin position="2733"/>
        <end position="2744"/>
    </location>
</feature>
<dbReference type="Pfam" id="PF00235">
    <property type="entry name" value="Profilin"/>
    <property type="match status" value="1"/>
</dbReference>
<feature type="coiled-coil region" evidence="14">
    <location>
        <begin position="1541"/>
        <end position="1584"/>
    </location>
</feature>
<dbReference type="GO" id="GO:0140359">
    <property type="term" value="F:ABC-type transporter activity"/>
    <property type="evidence" value="ECO:0007669"/>
    <property type="project" value="InterPro"/>
</dbReference>
<dbReference type="SUPFAM" id="SSF54695">
    <property type="entry name" value="POZ domain"/>
    <property type="match status" value="1"/>
</dbReference>
<evidence type="ECO:0000256" key="8">
    <source>
        <dbReference type="ARBA" id="ARBA00022741"/>
    </source>
</evidence>
<evidence type="ECO:0000259" key="18">
    <source>
        <dbReference type="PROSITE" id="PS50893"/>
    </source>
</evidence>
<feature type="transmembrane region" description="Helical" evidence="16">
    <location>
        <begin position="576"/>
        <end position="593"/>
    </location>
</feature>
<dbReference type="InterPro" id="IPR006077">
    <property type="entry name" value="Vinculin/catenin"/>
</dbReference>
<feature type="transmembrane region" description="Helical" evidence="16">
    <location>
        <begin position="605"/>
        <end position="632"/>
    </location>
</feature>
<evidence type="ECO:0000256" key="6">
    <source>
        <dbReference type="ARBA" id="ARBA00022490"/>
    </source>
</evidence>
<keyword evidence="8" id="KW-0547">Nucleotide-binding</keyword>
<dbReference type="InterPro" id="IPR017871">
    <property type="entry name" value="ABC_transporter-like_CS"/>
</dbReference>
<evidence type="ECO:0000256" key="13">
    <source>
        <dbReference type="ARBA" id="ARBA00023136"/>
    </source>
</evidence>
<gene>
    <name evidence="19" type="ORF">M513_01755</name>
</gene>
<dbReference type="Pfam" id="PF01044">
    <property type="entry name" value="Vinculin"/>
    <property type="match status" value="1"/>
</dbReference>
<dbReference type="GO" id="GO:0005737">
    <property type="term" value="C:cytoplasm"/>
    <property type="evidence" value="ECO:0007669"/>
    <property type="project" value="UniProtKB-SubCell"/>
</dbReference>
<feature type="compositionally biased region" description="Polar residues" evidence="15">
    <location>
        <begin position="2696"/>
        <end position="2705"/>
    </location>
</feature>
<evidence type="ECO:0000256" key="15">
    <source>
        <dbReference type="SAM" id="MobiDB-lite"/>
    </source>
</evidence>
<dbReference type="Gene3D" id="3.40.50.300">
    <property type="entry name" value="P-loop containing nucleotide triphosphate hydrolases"/>
    <property type="match status" value="1"/>
</dbReference>
<evidence type="ECO:0000256" key="11">
    <source>
        <dbReference type="ARBA" id="ARBA00022949"/>
    </source>
</evidence>
<dbReference type="PANTHER" id="PTHR18914">
    <property type="entry name" value="ALPHA CATENIN"/>
    <property type="match status" value="1"/>
</dbReference>
<keyword evidence="14" id="KW-0175">Coiled coil</keyword>
<sequence>MPRFVLQGIFPCTFEAQCSDYGRIIYLRFQVMLWLASLVAPVNVIAFGRKVKCPGLTSFKITLSVLGAFPKLPFVPWMDKFGQYLTTFRYISLPFHLVATIHNFISVTLNFLVLDHFCSRCSHLLHSTLLRRLLLPAYRSLSIRPVVMHGSGLIMSEVTPSSANAKVTGESYLFLPQPCASVSSHEEWTTSSVENPVHTKSLGGGTCYQPVFSAQDRSVVLSWFNLRVSVCRKRASKRSKMGMQSTNRESNEITILKDCYGLAQPGRLLAIMGASGAGKSSLLNALTYRGPANMSVTGQVLVNGFSIGKEIRAASAYVCQDDLFIGTLTVKEHLFIQARLRLPRALSDKDREARVEEVMEQLGLKKCAVNTIGVPGRVKGISGGERKRLSFASEVLTDPPLLFCDEFTSGLDSFMALQVTKMLKRLADTGKTIVCTVHQPSSQVFAYFDDLCLLADGRTVYFGPCSEATSFFASLNYPCPANFNPSDHYIKLLASIPGQEAACAEKLNWIAQKFMKEETYLKLKFQIHSISGDHRGTLSKKFLVKYNVGWWMQFRTLFWRSYLTSVRDPLLLRIRLYQNIIIPVIIGLLYWRTNFRTPNVANINGILFLLANNMVFGFVFGVIEVFCVELPVFVRERQSSICRVDTYYLSKTLVEIPQYIIYPSVFTTIVYWMTGLCPTISAFVTALLLTILCANAAVSLGYVISTMFANIEYALAVSPLIIIPGLLFGGFYVNQQTIPIYFDWLKYLSIFRYSYEALSINQWQRVDVFPHDENATYPYNGTDILHSIGMREQNFLTDIFSLIAMIVLFRLISFVLLLLSSQEAATAANAFKNKDGVQANGLKFEGKKYFVLQVDDERIIGKRESTGFFVYKTASMIALCVSSTTSGVGQLQLSPVSVCLDNYSDCVLLSVNHFVIATCILFIPPAMVTMNSNKLILPLLFLLSLRPLCVQSYPTNDYKQSLSDIDNNELYPGKVYRLWNMDLPTWFDREAYQPVQYNSMDRRSVGFFGSRGKKVPFFGARGKRLQMDNIPESYQGDGKNKNMIRDSTCASRYNAEKANLRSKIASHLRNILTTLIGNANFADLELRSKDGLCLPAHSCILRCRAPEFFAFNVGVNFEREKGSGCFNKTVVNVSTMDSDCLTKFMQYVYANSDDAEAAVASESETVDLINEEALIGSSESRQSARTYICESSSTNLASWDDAFGDINKSGNSFEIISQFKPSECLSSENPACLEDCIPGCLESKEGVDDEICTATVSAVPQDETFLSADDHLDKQEKTETSDSPLVETPKGASLFPLFYTMDFSPSGNNQICNTEVLHASLPRSKSSRSTTKSGSLTVDSALAKQTSIHSFGTLESAKAFSTGLFPTSKPLYTPCSRLGVDLLSMFCKGQDSDCMVLAKTTRFKAHKDMEIRSKTVERTLEPLVKQVTTLCATNNERKEAHGKKKVSGVKKAHVLVAAVEKAISMFLEKGAEILNENPEASEQLGNALNEVKATGNDMVDSSREFAADPTSSSRRATMIKAARALLSSVTRLLIVADMIDVQCIVQRMRDAQSTLDNLNKATSQQEVQERFRDFKRQIENLDHDASRRATDLKDASQCDSIQAARAILKTTCPMLHTACKAYVRHPEIDPARQNRDFAVKQMSKALTNIENVLSGQDISQSNGLYGDPGSLAAALNEFDHRVFVEPSNYSSKAVRPSLEAELERIISGAALIADSTNTRDERKNKIVQECNAVRQALQDLLTEYEKNAGAKEPSEKLDLALASVGHRTRDLRRHLRRAIIDHVSDSFLDTQIPLLLLIDAASRGSMEETEQNARTFLEHAKKLVEVAAMTCKMCSEGDYVKIVNYAAMQVDKLAPQVINAARLLAARHKSKPAQENMDAFKEAWEERVHLLTLAVDSIITLDDFLAVSEAHIVEDVKNCIQAVVQKDVDLLDHSAGAIRGRSLRVCQVVGAEMEMRPLDAYSNRVKQAVIVLRDSAIPQFARRAEGAVEKISKKPPGQVDVDEFIDVCGLVHKAVQDIRHAVLMNRDPGDIDSDEEYEYEKDSEKASTIGSKQQEDNRRELMQRLPEEEKKKIQEQIDVFKVVQHKFEREVAKWDETGNDIVVLAKYMCMIMLEMTDFTRGRGPLKNTMDVINAAKKISEAGSKLNALAKQIADECVESETKKDLLAYLQRITLYCHQLNITSKVKADVQQVGDELIASALESATSLIQSAKNLLNSVVLTVKSAYIASTKYPSKKAKESSLIVWKMRAPGKKPLVRHDPVPQQSRGIIRRASQRRDLQPIKILSECILAAVSPYFSTALSDRWAETSEEPILDLSAFSNEVVEFMLIFVYGGVLDVPDVVNLFELHRLADFLHLDMLKELAVLEIRAVHCHYFHQPCSQCTTYILRHLKLFTKDDFADLLEEALTWQANYFNTVWRTRAFSQLNDEQVLECYQWLSKNLNANNVLKTFIECENMIESCRNQSDVVSSMLAQISERCVEVMATEFSDVLSSEYFLEMGKGFALDLPTLEDVFPTVVHSLQLEEACLVLVKLHNLKAFVSSQMEAAEVEWNEKFIHLLKRLYELCDARLIHHANLVINCRNWSLLTLEMQNRIRETGIFVDFSQPLDENRQKMIALLQSRQRRHLSNSRKKTEAKRLPPSGSAQLDSREKITDSVRVENAQRSSSKESPQNFSTAATSTSKGIAEAKAEGSYRKLSQKSSKITAKSRSADHRSSKEVPLGNSRQAVTAKDKSKQVSSSQSAKTKL</sequence>
<dbReference type="PANTHER" id="PTHR18914:SF9">
    <property type="entry name" value="CATENIN ALPHA"/>
    <property type="match status" value="1"/>
</dbReference>
<evidence type="ECO:0000259" key="17">
    <source>
        <dbReference type="PROSITE" id="PS50097"/>
    </source>
</evidence>
<dbReference type="InterPro" id="IPR036140">
    <property type="entry name" value="PFN_sf"/>
</dbReference>
<dbReference type="InterPro" id="IPR043225">
    <property type="entry name" value="BACK_BTBD8"/>
</dbReference>
<dbReference type="InterPro" id="IPR013525">
    <property type="entry name" value="ABC2_TM"/>
</dbReference>
<dbReference type="InterPro" id="IPR027417">
    <property type="entry name" value="P-loop_NTPase"/>
</dbReference>
<dbReference type="SUPFAM" id="SSF52540">
    <property type="entry name" value="P-loop containing nucleoside triphosphate hydrolases"/>
    <property type="match status" value="1"/>
</dbReference>
<evidence type="ECO:0000313" key="19">
    <source>
        <dbReference type="EMBL" id="KFD57244.1"/>
    </source>
</evidence>
<dbReference type="Gene3D" id="3.30.450.30">
    <property type="entry name" value="Dynein light chain 2a, cytoplasmic"/>
    <property type="match status" value="1"/>
</dbReference>
<keyword evidence="7 16" id="KW-0812">Transmembrane</keyword>
<dbReference type="Gene3D" id="6.10.250.2510">
    <property type="match status" value="1"/>
</dbReference>
<dbReference type="Pfam" id="PF26017">
    <property type="entry name" value="BACK_BTBD8"/>
    <property type="match status" value="1"/>
</dbReference>
<keyword evidence="5" id="KW-0813">Transport</keyword>
<dbReference type="InterPro" id="IPR003593">
    <property type="entry name" value="AAA+_ATPase"/>
</dbReference>
<evidence type="ECO:0000256" key="2">
    <source>
        <dbReference type="ARBA" id="ARBA00004282"/>
    </source>
</evidence>
<dbReference type="SUPFAM" id="SSF47220">
    <property type="entry name" value="alpha-catenin/vinculin-like"/>
    <property type="match status" value="4"/>
</dbReference>
<feature type="transmembrane region" description="Helical" evidence="16">
    <location>
        <begin position="799"/>
        <end position="819"/>
    </location>
</feature>
<dbReference type="InterPro" id="IPR043926">
    <property type="entry name" value="ABCG_dom"/>
</dbReference>
<feature type="compositionally biased region" description="Polar residues" evidence="15">
    <location>
        <begin position="2659"/>
        <end position="2680"/>
    </location>
</feature>
<dbReference type="SUPFAM" id="SSF55770">
    <property type="entry name" value="Profilin (actin-binding protein)"/>
    <property type="match status" value="1"/>
</dbReference>
<dbReference type="InterPro" id="IPR003439">
    <property type="entry name" value="ABC_transporter-like_ATP-bd"/>
</dbReference>
<dbReference type="GO" id="GO:0005912">
    <property type="term" value="C:adherens junction"/>
    <property type="evidence" value="ECO:0007669"/>
    <property type="project" value="TreeGrafter"/>
</dbReference>
<evidence type="ECO:0000256" key="4">
    <source>
        <dbReference type="ARBA" id="ARBA00008376"/>
    </source>
</evidence>
<organism evidence="19 20">
    <name type="scientific">Trichuris suis</name>
    <name type="common">pig whipworm</name>
    <dbReference type="NCBI Taxonomy" id="68888"/>
    <lineage>
        <taxon>Eukaryota</taxon>
        <taxon>Metazoa</taxon>
        <taxon>Ecdysozoa</taxon>
        <taxon>Nematoda</taxon>
        <taxon>Enoplea</taxon>
        <taxon>Dorylaimia</taxon>
        <taxon>Trichinellida</taxon>
        <taxon>Trichuridae</taxon>
        <taxon>Trichuris</taxon>
    </lineage>
</organism>
<keyword evidence="13 16" id="KW-0472">Membrane</keyword>
<keyword evidence="6" id="KW-0963">Cytoplasm</keyword>
<evidence type="ECO:0000256" key="16">
    <source>
        <dbReference type="SAM" id="Phobius"/>
    </source>
</evidence>
<dbReference type="SMART" id="SM00382">
    <property type="entry name" value="AAA"/>
    <property type="match status" value="1"/>
</dbReference>
<dbReference type="PROSITE" id="PS50097">
    <property type="entry name" value="BTB"/>
    <property type="match status" value="1"/>
</dbReference>
<feature type="domain" description="BTB" evidence="17">
    <location>
        <begin position="2288"/>
        <end position="2339"/>
    </location>
</feature>
<comment type="subcellular location">
    <subcellularLocation>
        <location evidence="2">Cell junction</location>
    </subcellularLocation>
    <subcellularLocation>
        <location evidence="3">Cytoplasm</location>
    </subcellularLocation>
    <subcellularLocation>
        <location evidence="1">Membrane</location>
        <topology evidence="1">Multi-pass membrane protein</topology>
    </subcellularLocation>
</comment>
<feature type="transmembrane region" description="Helical" evidence="16">
    <location>
        <begin position="28"/>
        <end position="47"/>
    </location>
</feature>
<dbReference type="Proteomes" id="UP000030764">
    <property type="component" value="Unassembled WGS sequence"/>
</dbReference>
<protein>
    <recommendedName>
        <fullName evidence="21">ABC transporter domain-containing protein</fullName>
    </recommendedName>
</protein>
<feature type="compositionally biased region" description="Basic and acidic residues" evidence="15">
    <location>
        <begin position="1268"/>
        <end position="1280"/>
    </location>
</feature>
<dbReference type="GO" id="GO:0016342">
    <property type="term" value="C:catenin complex"/>
    <property type="evidence" value="ECO:0007669"/>
    <property type="project" value="TreeGrafter"/>
</dbReference>
<dbReference type="Pfam" id="PF01061">
    <property type="entry name" value="ABC2_membrane"/>
    <property type="match status" value="1"/>
</dbReference>
<reference evidence="19 20" key="1">
    <citation type="journal article" date="2014" name="Nat. Genet.">
        <title>Genome and transcriptome of the porcine whipworm Trichuris suis.</title>
        <authorList>
            <person name="Jex A.R."/>
            <person name="Nejsum P."/>
            <person name="Schwarz E.M."/>
            <person name="Hu L."/>
            <person name="Young N.D."/>
            <person name="Hall R.S."/>
            <person name="Korhonen P.K."/>
            <person name="Liao S."/>
            <person name="Thamsborg S."/>
            <person name="Xia J."/>
            <person name="Xu P."/>
            <person name="Wang S."/>
            <person name="Scheerlinck J.P."/>
            <person name="Hofmann A."/>
            <person name="Sternberg P.W."/>
            <person name="Wang J."/>
            <person name="Gasser R.B."/>
        </authorList>
    </citation>
    <scope>NUCLEOTIDE SEQUENCE [LARGE SCALE GENOMIC DNA]</scope>
    <source>
        <strain evidence="19">DCEP-RM93M</strain>
    </source>
</reference>
<evidence type="ECO:0000256" key="10">
    <source>
        <dbReference type="ARBA" id="ARBA00022889"/>
    </source>
</evidence>
<dbReference type="GO" id="GO:0051015">
    <property type="term" value="F:actin filament binding"/>
    <property type="evidence" value="ECO:0007669"/>
    <property type="project" value="InterPro"/>
</dbReference>
<feature type="transmembrane region" description="Helical" evidence="16">
    <location>
        <begin position="908"/>
        <end position="928"/>
    </location>
</feature>
<dbReference type="PROSITE" id="PS50893">
    <property type="entry name" value="ABC_TRANSPORTER_2"/>
    <property type="match status" value="1"/>
</dbReference>
<dbReference type="Gene3D" id="3.30.710.10">
    <property type="entry name" value="Potassium Channel Kv1.1, Chain A"/>
    <property type="match status" value="2"/>
</dbReference>
<proteinExistence type="inferred from homology"/>
<evidence type="ECO:0008006" key="21">
    <source>
        <dbReference type="Google" id="ProtNLM"/>
    </source>
</evidence>
<evidence type="ECO:0000256" key="14">
    <source>
        <dbReference type="SAM" id="Coils"/>
    </source>
</evidence>
<dbReference type="Pfam" id="PF00651">
    <property type="entry name" value="BTB"/>
    <property type="match status" value="1"/>
</dbReference>
<feature type="transmembrane region" description="Helical" evidence="16">
    <location>
        <begin position="680"/>
        <end position="704"/>
    </location>
</feature>
<dbReference type="Gene3D" id="1.20.120.230">
    <property type="entry name" value="Alpha-catenin/vinculin-like"/>
    <property type="match status" value="5"/>
</dbReference>
<feature type="region of interest" description="Disordered" evidence="15">
    <location>
        <begin position="1267"/>
        <end position="1286"/>
    </location>
</feature>
<dbReference type="InterPro" id="IPR048278">
    <property type="entry name" value="PFN"/>
</dbReference>
<evidence type="ECO:0000256" key="3">
    <source>
        <dbReference type="ARBA" id="ARBA00004496"/>
    </source>
</evidence>
<dbReference type="GO" id="GO:0016887">
    <property type="term" value="F:ATP hydrolysis activity"/>
    <property type="evidence" value="ECO:0007669"/>
    <property type="project" value="InterPro"/>
</dbReference>
<name>A0A085MJ48_9BILA</name>
<dbReference type="GO" id="GO:0008013">
    <property type="term" value="F:beta-catenin binding"/>
    <property type="evidence" value="ECO:0007669"/>
    <property type="project" value="TreeGrafter"/>
</dbReference>
<keyword evidence="11" id="KW-0965">Cell junction</keyword>
<feature type="compositionally biased region" description="Basic residues" evidence="15">
    <location>
        <begin position="2619"/>
        <end position="2628"/>
    </location>
</feature>
<dbReference type="CDD" id="cd03213">
    <property type="entry name" value="ABCG_EPDR"/>
    <property type="match status" value="1"/>
</dbReference>
<dbReference type="EMBL" id="KL363189">
    <property type="protein sequence ID" value="KFD57244.1"/>
    <property type="molecule type" value="Genomic_DNA"/>
</dbReference>
<feature type="transmembrane region" description="Helical" evidence="16">
    <location>
        <begin position="711"/>
        <end position="733"/>
    </location>
</feature>
<keyword evidence="10" id="KW-0130">Cell adhesion</keyword>
<evidence type="ECO:0000256" key="5">
    <source>
        <dbReference type="ARBA" id="ARBA00022448"/>
    </source>
</evidence>
<evidence type="ECO:0000256" key="12">
    <source>
        <dbReference type="ARBA" id="ARBA00022989"/>
    </source>
</evidence>
<accession>A0A085MJ48</accession>
<comment type="similarity">
    <text evidence="4">Belongs to the vinculin/alpha-catenin family.</text>
</comment>
<dbReference type="GO" id="GO:0098609">
    <property type="term" value="P:cell-cell adhesion"/>
    <property type="evidence" value="ECO:0007669"/>
    <property type="project" value="TreeGrafter"/>
</dbReference>
<evidence type="ECO:0000256" key="7">
    <source>
        <dbReference type="ARBA" id="ARBA00022692"/>
    </source>
</evidence>
<feature type="transmembrane region" description="Helical" evidence="16">
    <location>
        <begin position="653"/>
        <end position="674"/>
    </location>
</feature>
<dbReference type="InterPro" id="IPR036723">
    <property type="entry name" value="Alpha-catenin/vinculin-like_sf"/>
</dbReference>
<dbReference type="GO" id="GO:0005524">
    <property type="term" value="F:ATP binding"/>
    <property type="evidence" value="ECO:0007669"/>
    <property type="project" value="UniProtKB-KW"/>
</dbReference>
<keyword evidence="9" id="KW-0067">ATP-binding</keyword>
<evidence type="ECO:0000256" key="1">
    <source>
        <dbReference type="ARBA" id="ARBA00004141"/>
    </source>
</evidence>
<evidence type="ECO:0000256" key="9">
    <source>
        <dbReference type="ARBA" id="ARBA00022840"/>
    </source>
</evidence>
<feature type="transmembrane region" description="Helical" evidence="16">
    <location>
        <begin position="59"/>
        <end position="78"/>
    </location>
</feature>
<dbReference type="PRINTS" id="PR00805">
    <property type="entry name" value="ALPHACATENIN"/>
</dbReference>
<dbReference type="Pfam" id="PF19055">
    <property type="entry name" value="ABC2_membrane_7"/>
    <property type="match status" value="1"/>
</dbReference>
<dbReference type="GO" id="GO:0045296">
    <property type="term" value="F:cadherin binding"/>
    <property type="evidence" value="ECO:0007669"/>
    <property type="project" value="InterPro"/>
</dbReference>